<evidence type="ECO:0000259" key="8">
    <source>
        <dbReference type="PROSITE" id="PS50893"/>
    </source>
</evidence>
<dbReference type="AlphaFoldDB" id="A0A927GV02"/>
<dbReference type="SMART" id="SM00382">
    <property type="entry name" value="AAA"/>
    <property type="match status" value="2"/>
</dbReference>
<evidence type="ECO:0000256" key="5">
    <source>
        <dbReference type="ARBA" id="ARBA00069073"/>
    </source>
</evidence>
<dbReference type="Pfam" id="PF12848">
    <property type="entry name" value="ABC_tran_Xtn"/>
    <property type="match status" value="1"/>
</dbReference>
<evidence type="ECO:0000256" key="3">
    <source>
        <dbReference type="ARBA" id="ARBA00022840"/>
    </source>
</evidence>
<keyword evidence="6" id="KW-0175">Coiled coil</keyword>
<gene>
    <name evidence="9" type="ORF">IB286_00030</name>
</gene>
<evidence type="ECO:0000313" key="10">
    <source>
        <dbReference type="Proteomes" id="UP000610558"/>
    </source>
</evidence>
<dbReference type="Gene3D" id="3.40.50.300">
    <property type="entry name" value="P-loop containing nucleotide triphosphate hydrolases"/>
    <property type="match status" value="2"/>
</dbReference>
<feature type="domain" description="ABC transporter" evidence="8">
    <location>
        <begin position="303"/>
        <end position="523"/>
    </location>
</feature>
<evidence type="ECO:0000256" key="4">
    <source>
        <dbReference type="ARBA" id="ARBA00061571"/>
    </source>
</evidence>
<dbReference type="PROSITE" id="PS00211">
    <property type="entry name" value="ABC_TRANSPORTER_1"/>
    <property type="match status" value="1"/>
</dbReference>
<keyword evidence="1" id="KW-0677">Repeat</keyword>
<sequence length="635" mass="71695">MIELKNLSLQRGGKPLLEQANLRINPGEHMALIGANGTGKSSLFQLLTGKLGYDSGELQIPQRWQIAEMRQEVESSSRPAVDYVIDGHQQFRKLEAELNTCQDDHRLAELHGELDSLRAYEINSQAERLLLGLGFQLADLQRPVKDFSGGWRIRLNLAQALMCPSDLLLLDEPTNHLDLDASLWLEQWLNRYPGTLLLVSHDRDFIDACCDFVVHLERCELTRYSGNYSGFERQRAERLAQQQQAFERQQIERAHMEDFVRRFKAKASKAKQAQSRVKALERMQEIAPAHVDSPFKFRFYPPTRFSDPVLNLSEADLGYSSPLLSKINLSIHPGTRLGLLGANGAGKSTLMKSLAGEIPLLKGQRQQGEHFYLGYFHQHQLESLDLNASPLLQLQRLRPDAREQDIRNFLGGFNFKGKVADESCTNFSGGEKARLALAIIVWQRPNILLLDEPTNHLDLEMCHALTQALQEFEGAVVVISHDRHLLRNTVDELLLVDNGQAELYKGSLDDYRDWLLSRNKNKDGAETEKAPAPTIEAPKSTPVDKKQARQDAAAQRAKLAPLTKAIKQLESKMEKLGKQLAEIEAALGDSAMYEEAQKDKLKSLLADQAYLNRENDEIEGQWLELQEELEALSAD</sequence>
<dbReference type="GO" id="GO:0016887">
    <property type="term" value="F:ATP hydrolysis activity"/>
    <property type="evidence" value="ECO:0007669"/>
    <property type="project" value="InterPro"/>
</dbReference>
<dbReference type="InterPro" id="IPR050611">
    <property type="entry name" value="ABCF"/>
</dbReference>
<evidence type="ECO:0000256" key="1">
    <source>
        <dbReference type="ARBA" id="ARBA00022737"/>
    </source>
</evidence>
<keyword evidence="2" id="KW-0547">Nucleotide-binding</keyword>
<dbReference type="GO" id="GO:0005524">
    <property type="term" value="F:ATP binding"/>
    <property type="evidence" value="ECO:0007669"/>
    <property type="project" value="UniProtKB-KW"/>
</dbReference>
<dbReference type="Pfam" id="PF00005">
    <property type="entry name" value="ABC_tran"/>
    <property type="match status" value="2"/>
</dbReference>
<dbReference type="PROSITE" id="PS50893">
    <property type="entry name" value="ABC_TRANSPORTER_2"/>
    <property type="match status" value="2"/>
</dbReference>
<dbReference type="InterPro" id="IPR027417">
    <property type="entry name" value="P-loop_NTPase"/>
</dbReference>
<protein>
    <recommendedName>
        <fullName evidence="5">Probable ATP-binding protein YheS</fullName>
    </recommendedName>
</protein>
<proteinExistence type="inferred from homology"/>
<dbReference type="InterPro" id="IPR003439">
    <property type="entry name" value="ABC_transporter-like_ATP-bd"/>
</dbReference>
<comment type="similarity">
    <text evidence="4">Belongs to the ABC transporter superfamily. ABCF family. YheS subfamily.</text>
</comment>
<keyword evidence="3 9" id="KW-0067">ATP-binding</keyword>
<name>A0A927GV02_9GAMM</name>
<feature type="coiled-coil region" evidence="6">
    <location>
        <begin position="559"/>
        <end position="586"/>
    </location>
</feature>
<evidence type="ECO:0000256" key="2">
    <source>
        <dbReference type="ARBA" id="ARBA00022741"/>
    </source>
</evidence>
<dbReference type="InterPro" id="IPR017871">
    <property type="entry name" value="ABC_transporter-like_CS"/>
</dbReference>
<dbReference type="InterPro" id="IPR003593">
    <property type="entry name" value="AAA+_ATPase"/>
</dbReference>
<dbReference type="PANTHER" id="PTHR19211:SF14">
    <property type="entry name" value="ATP-BINDING CASSETTE SUB-FAMILY F MEMBER 1"/>
    <property type="match status" value="1"/>
</dbReference>
<dbReference type="CDD" id="cd03221">
    <property type="entry name" value="ABCF_EF-3"/>
    <property type="match status" value="2"/>
</dbReference>
<dbReference type="FunFam" id="3.40.50.300:FF:000011">
    <property type="entry name" value="Putative ABC transporter ATP-binding component"/>
    <property type="match status" value="1"/>
</dbReference>
<dbReference type="FunFam" id="3.40.50.300:FF:002053">
    <property type="entry name" value="ABC transporter ATP-binding protein"/>
    <property type="match status" value="1"/>
</dbReference>
<comment type="caution">
    <text evidence="9">The sequence shown here is derived from an EMBL/GenBank/DDBJ whole genome shotgun (WGS) entry which is preliminary data.</text>
</comment>
<organism evidence="9 10">
    <name type="scientific">Spongiibacter pelagi</name>
    <dbReference type="NCBI Taxonomy" id="2760804"/>
    <lineage>
        <taxon>Bacteria</taxon>
        <taxon>Pseudomonadati</taxon>
        <taxon>Pseudomonadota</taxon>
        <taxon>Gammaproteobacteria</taxon>
        <taxon>Cellvibrionales</taxon>
        <taxon>Spongiibacteraceae</taxon>
        <taxon>Spongiibacter</taxon>
    </lineage>
</organism>
<accession>A0A927GV02</accession>
<keyword evidence="10" id="KW-1185">Reference proteome</keyword>
<dbReference type="EMBL" id="JACXLD010000001">
    <property type="protein sequence ID" value="MBD2857372.1"/>
    <property type="molecule type" value="Genomic_DNA"/>
</dbReference>
<evidence type="ECO:0000256" key="6">
    <source>
        <dbReference type="SAM" id="Coils"/>
    </source>
</evidence>
<evidence type="ECO:0000313" key="9">
    <source>
        <dbReference type="EMBL" id="MBD2857372.1"/>
    </source>
</evidence>
<feature type="region of interest" description="Disordered" evidence="7">
    <location>
        <begin position="522"/>
        <end position="546"/>
    </location>
</feature>
<dbReference type="PANTHER" id="PTHR19211">
    <property type="entry name" value="ATP-BINDING TRANSPORT PROTEIN-RELATED"/>
    <property type="match status" value="1"/>
</dbReference>
<dbReference type="Proteomes" id="UP000610558">
    <property type="component" value="Unassembled WGS sequence"/>
</dbReference>
<dbReference type="InterPro" id="IPR032781">
    <property type="entry name" value="ABC_tran_Xtn"/>
</dbReference>
<dbReference type="RefSeq" id="WP_190761630.1">
    <property type="nucleotide sequence ID" value="NZ_JACXLD010000001.1"/>
</dbReference>
<feature type="domain" description="ABC transporter" evidence="8">
    <location>
        <begin position="2"/>
        <end position="243"/>
    </location>
</feature>
<reference evidence="9" key="1">
    <citation type="submission" date="2020-09" db="EMBL/GenBank/DDBJ databases">
        <authorList>
            <person name="Yoon J.-W."/>
        </authorList>
    </citation>
    <scope>NUCLEOTIDE SEQUENCE</scope>
    <source>
        <strain evidence="9">KMU-158</strain>
    </source>
</reference>
<evidence type="ECO:0000256" key="7">
    <source>
        <dbReference type="SAM" id="MobiDB-lite"/>
    </source>
</evidence>
<dbReference type="SUPFAM" id="SSF52540">
    <property type="entry name" value="P-loop containing nucleoside triphosphate hydrolases"/>
    <property type="match status" value="2"/>
</dbReference>